<dbReference type="InterPro" id="IPR011333">
    <property type="entry name" value="SKP1/BTB/POZ_sf"/>
</dbReference>
<dbReference type="AlphaFoldDB" id="A0AA39LDG7"/>
<protein>
    <recommendedName>
        <fullName evidence="1">BTB domain-containing protein</fullName>
    </recommendedName>
</protein>
<feature type="domain" description="BTB" evidence="1">
    <location>
        <begin position="13"/>
        <end position="82"/>
    </location>
</feature>
<sequence>MASVTYSEFLGSPQFKFLVGPEAQEYTVHSALVARQSEALGALVNGNFREGEERCAIWNEVEVDTFIRFSQYAYTGDYEEAEPQKLFQPSPVVKNADKDYELDFSFEHLEKSKKDRLWEKFCRLYPRTRPSITSNMVEDDYTEVLLSHARMYVLGDMWGIEDLQHVALRKLKEVLSRYTFYEQGPQEIAQLIRYSFDHTVDKGEHRDPLRTLVSTYAACRVEELLDDDNFAELLGTISEFPISLMRILRDRLD</sequence>
<proteinExistence type="predicted"/>
<keyword evidence="3" id="KW-1185">Reference proteome</keyword>
<reference evidence="2" key="1">
    <citation type="submission" date="2022-10" db="EMBL/GenBank/DDBJ databases">
        <title>Determination and structural analysis of whole genome sequence of Sarocladium strictum F4-1.</title>
        <authorList>
            <person name="Hu L."/>
            <person name="Jiang Y."/>
        </authorList>
    </citation>
    <scope>NUCLEOTIDE SEQUENCE</scope>
    <source>
        <strain evidence="2">F4-1</strain>
    </source>
</reference>
<dbReference type="SUPFAM" id="SSF54695">
    <property type="entry name" value="POZ domain"/>
    <property type="match status" value="1"/>
</dbReference>
<evidence type="ECO:0000313" key="3">
    <source>
        <dbReference type="Proteomes" id="UP001175261"/>
    </source>
</evidence>
<dbReference type="EMBL" id="JAPDFR010000001">
    <property type="protein sequence ID" value="KAK0392959.1"/>
    <property type="molecule type" value="Genomic_DNA"/>
</dbReference>
<accession>A0AA39LDG7</accession>
<dbReference type="PANTHER" id="PTHR47843">
    <property type="entry name" value="BTB DOMAIN-CONTAINING PROTEIN-RELATED"/>
    <property type="match status" value="1"/>
</dbReference>
<dbReference type="InterPro" id="IPR000210">
    <property type="entry name" value="BTB/POZ_dom"/>
</dbReference>
<evidence type="ECO:0000259" key="1">
    <source>
        <dbReference type="PROSITE" id="PS50097"/>
    </source>
</evidence>
<dbReference type="Proteomes" id="UP001175261">
    <property type="component" value="Unassembled WGS sequence"/>
</dbReference>
<gene>
    <name evidence="2" type="ORF">NLU13_2453</name>
</gene>
<dbReference type="Gene3D" id="3.30.710.10">
    <property type="entry name" value="Potassium Channel Kv1.1, Chain A"/>
    <property type="match status" value="1"/>
</dbReference>
<comment type="caution">
    <text evidence="2">The sequence shown here is derived from an EMBL/GenBank/DDBJ whole genome shotgun (WGS) entry which is preliminary data.</text>
</comment>
<dbReference type="PROSITE" id="PS50097">
    <property type="entry name" value="BTB"/>
    <property type="match status" value="1"/>
</dbReference>
<evidence type="ECO:0000313" key="2">
    <source>
        <dbReference type="EMBL" id="KAK0392959.1"/>
    </source>
</evidence>
<name>A0AA39LDG7_SARSR</name>
<organism evidence="2 3">
    <name type="scientific">Sarocladium strictum</name>
    <name type="common">Black bundle disease fungus</name>
    <name type="synonym">Acremonium strictum</name>
    <dbReference type="NCBI Taxonomy" id="5046"/>
    <lineage>
        <taxon>Eukaryota</taxon>
        <taxon>Fungi</taxon>
        <taxon>Dikarya</taxon>
        <taxon>Ascomycota</taxon>
        <taxon>Pezizomycotina</taxon>
        <taxon>Sordariomycetes</taxon>
        <taxon>Hypocreomycetidae</taxon>
        <taxon>Hypocreales</taxon>
        <taxon>Sarocladiaceae</taxon>
        <taxon>Sarocladium</taxon>
    </lineage>
</organism>